<gene>
    <name evidence="1" type="ORF">Plil01_000981300</name>
</gene>
<evidence type="ECO:0000313" key="2">
    <source>
        <dbReference type="Proteomes" id="UP001165083"/>
    </source>
</evidence>
<comment type="caution">
    <text evidence="1">The sequence shown here is derived from an EMBL/GenBank/DDBJ whole genome shotgun (WGS) entry which is preliminary data.</text>
</comment>
<dbReference type="AlphaFoldDB" id="A0A9W6X0B3"/>
<sequence>MRLAQQLPVLRPTKQDATMLHNLAETLATHNIEQYNTLLVTKDGLAGPARWREVRRRDGVRAYKERMVATKQGPTTLLLGTIEGKLQDTMYGVVATTDEAMKMKSACTNDGVQDSKVLCEIPRPTFEDPFRHISVKWRLYESKSDHVSLDATGIVETAKRAGWLQHFAFRGIFGGSKLRDRLRDRAP</sequence>
<protein>
    <submittedName>
        <fullName evidence="1">Unnamed protein product</fullName>
    </submittedName>
</protein>
<reference evidence="1" key="1">
    <citation type="submission" date="2023-04" db="EMBL/GenBank/DDBJ databases">
        <title>Phytophthora lilii NBRC 32176.</title>
        <authorList>
            <person name="Ichikawa N."/>
            <person name="Sato H."/>
            <person name="Tonouchi N."/>
        </authorList>
    </citation>
    <scope>NUCLEOTIDE SEQUENCE</scope>
    <source>
        <strain evidence="1">NBRC 32176</strain>
    </source>
</reference>
<dbReference type="Proteomes" id="UP001165083">
    <property type="component" value="Unassembled WGS sequence"/>
</dbReference>
<evidence type="ECO:0000313" key="1">
    <source>
        <dbReference type="EMBL" id="GMF24055.1"/>
    </source>
</evidence>
<dbReference type="OrthoDB" id="103485at2759"/>
<dbReference type="PANTHER" id="PTHR13510:SF44">
    <property type="entry name" value="RABENOSYN-5"/>
    <property type="match status" value="1"/>
</dbReference>
<dbReference type="EMBL" id="BSXW01000501">
    <property type="protein sequence ID" value="GMF24055.1"/>
    <property type="molecule type" value="Genomic_DNA"/>
</dbReference>
<dbReference type="InterPro" id="IPR052727">
    <property type="entry name" value="Rab4/Rab5_effector"/>
</dbReference>
<accession>A0A9W6X0B3</accession>
<proteinExistence type="predicted"/>
<organism evidence="1 2">
    <name type="scientific">Phytophthora lilii</name>
    <dbReference type="NCBI Taxonomy" id="2077276"/>
    <lineage>
        <taxon>Eukaryota</taxon>
        <taxon>Sar</taxon>
        <taxon>Stramenopiles</taxon>
        <taxon>Oomycota</taxon>
        <taxon>Peronosporomycetes</taxon>
        <taxon>Peronosporales</taxon>
        <taxon>Peronosporaceae</taxon>
        <taxon>Phytophthora</taxon>
    </lineage>
</organism>
<dbReference type="PANTHER" id="PTHR13510">
    <property type="entry name" value="FYVE-FINGER-CONTAINING RAB5 EFFECTOR PROTEIN RABENOSYN-5-RELATED"/>
    <property type="match status" value="1"/>
</dbReference>
<keyword evidence="2" id="KW-1185">Reference proteome</keyword>
<name>A0A9W6X0B3_9STRA</name>